<dbReference type="STRING" id="139825.A0A401G8C9"/>
<dbReference type="CDD" id="cd18809">
    <property type="entry name" value="SF1_C_RecD"/>
    <property type="match status" value="1"/>
</dbReference>
<comment type="cofactor">
    <cofactor evidence="10">
        <name>Mg(2+)</name>
        <dbReference type="ChEBI" id="CHEBI:18420"/>
    </cofactor>
</comment>
<dbReference type="PANTHER" id="PTHR47642:SF5">
    <property type="entry name" value="ATP-DEPENDENT DNA HELICASE"/>
    <property type="match status" value="1"/>
</dbReference>
<protein>
    <recommendedName>
        <fullName evidence="10">ATP-dependent DNA helicase PIF1</fullName>
        <ecNumber evidence="10">5.6.2.3</ecNumber>
    </recommendedName>
    <alternativeName>
        <fullName evidence="10">DNA 5'-3' helicase PIF1</fullName>
    </alternativeName>
    <alternativeName>
        <fullName evidence="10">DNA repair and recombination helicase PIF1</fullName>
    </alternativeName>
</protein>
<sequence>MPKANKMKYYAVRNGREGAKVYTTWEEAKENVSRYPGAVHKSFTSQTEAQRWLNVAAPLQRTYLEGPPKDWTPPPPQDPAAGPSRRSKSFNGQPNPGTAMNIPADSFLGNLPPALPQQPPEPKVALSSEQRAVLDMVQQGRSVFFTGSAGTGKSVLLREIIKFCTEHSGKRPAVTAATGIASVNIGGCTLHSWAGIGLGKEDAKVLVGKLLGKHKQLLKKDKEKGRQAEDDMDWYDETGTEKNSWSVNRWREVKTLIIDEISMIDGNLFDKLEYIARILRRNKAPFGGIQLVLSGDFCQLPPVPDRMNGVSKDIRFAFDAHSWEDCVGRPVILTHVFRQKDQAFVDMLNEMRFGRLSPKTITEFRKLSRDVEYDDGIEPTDLFPTRREVDNANDYRLANLSDPRHEYKARDVPGYDDNNAPISEKKMEAMLDRLIAPKAVTLKVIFHPFAPNIQLTYIRKQVGAQVMLIKNLIQGELVNGSVGRVVAFSKVKDAINGGALVAHDQGVSGGGSSLPIPGGSMMAGGSTSSGDRNKDQGKIPEHILLSNDVWPVVKFQKGLMVVCIPTAFEQTNAIGTMEAMREQVPLILAWALSIHKSQGQTLERVRVDLGRIFEKGQAYVALSRATSMQALQVLKFDPGKVMAHPRVLEWTRQVTAKRGVIEDDMEFETNLDDDLEFWADYL</sequence>
<dbReference type="GO" id="GO:0005524">
    <property type="term" value="F:ATP binding"/>
    <property type="evidence" value="ECO:0007669"/>
    <property type="project" value="UniProtKB-UniRule"/>
</dbReference>
<dbReference type="InParanoid" id="A0A401G8C9"/>
<keyword evidence="8 10" id="KW-0413">Isomerase</keyword>
<evidence type="ECO:0000259" key="12">
    <source>
        <dbReference type="SMART" id="SM00382"/>
    </source>
</evidence>
<evidence type="ECO:0000256" key="2">
    <source>
        <dbReference type="ARBA" id="ARBA00022763"/>
    </source>
</evidence>
<dbReference type="InterPro" id="IPR027417">
    <property type="entry name" value="P-loop_NTPase"/>
</dbReference>
<feature type="region of interest" description="Disordered" evidence="11">
    <location>
        <begin position="63"/>
        <end position="126"/>
    </location>
</feature>
<accession>A0A401G8C9</accession>
<feature type="compositionally biased region" description="Polar residues" evidence="11">
    <location>
        <begin position="89"/>
        <end position="98"/>
    </location>
</feature>
<dbReference type="InterPro" id="IPR051055">
    <property type="entry name" value="PIF1_helicase"/>
</dbReference>
<dbReference type="InterPro" id="IPR037056">
    <property type="entry name" value="RNase_H1_N_sf"/>
</dbReference>
<comment type="caution">
    <text evidence="13">The sequence shown here is derived from an EMBL/GenBank/DDBJ whole genome shotgun (WGS) entry which is preliminary data.</text>
</comment>
<evidence type="ECO:0000256" key="3">
    <source>
        <dbReference type="ARBA" id="ARBA00022801"/>
    </source>
</evidence>
<evidence type="ECO:0000256" key="9">
    <source>
        <dbReference type="ARBA" id="ARBA00023242"/>
    </source>
</evidence>
<dbReference type="GO" id="GO:0005739">
    <property type="term" value="C:mitochondrion"/>
    <property type="evidence" value="ECO:0007669"/>
    <property type="project" value="UniProtKB-SubCell"/>
</dbReference>
<evidence type="ECO:0000256" key="4">
    <source>
        <dbReference type="ARBA" id="ARBA00022806"/>
    </source>
</evidence>
<keyword evidence="4 10" id="KW-0347">Helicase</keyword>
<comment type="subunit">
    <text evidence="10">Monomer.</text>
</comment>
<feature type="compositionally biased region" description="Low complexity" evidence="11">
    <location>
        <begin position="513"/>
        <end position="530"/>
    </location>
</feature>
<dbReference type="InterPro" id="IPR048293">
    <property type="entry name" value="PIF1_RRM3_pfh1"/>
</dbReference>
<name>A0A401G8C9_9APHY</name>
<keyword evidence="6 10" id="KW-0238">DNA-binding</keyword>
<dbReference type="SUPFAM" id="SSF52540">
    <property type="entry name" value="P-loop containing nucleoside triphosphate hydrolases"/>
    <property type="match status" value="2"/>
</dbReference>
<feature type="DNA-binding region" evidence="10">
    <location>
        <begin position="617"/>
        <end position="636"/>
    </location>
</feature>
<dbReference type="InterPro" id="IPR010285">
    <property type="entry name" value="DNA_helicase_pif1-like_DEAD"/>
</dbReference>
<keyword evidence="9 10" id="KW-0539">Nucleus</keyword>
<dbReference type="InterPro" id="IPR011320">
    <property type="entry name" value="RNase_H1_N"/>
</dbReference>
<feature type="domain" description="AAA+ ATPase" evidence="12">
    <location>
        <begin position="139"/>
        <end position="362"/>
    </location>
</feature>
<evidence type="ECO:0000256" key="6">
    <source>
        <dbReference type="ARBA" id="ARBA00023125"/>
    </source>
</evidence>
<dbReference type="PANTHER" id="PTHR47642">
    <property type="entry name" value="ATP-DEPENDENT DNA HELICASE"/>
    <property type="match status" value="1"/>
</dbReference>
<dbReference type="Pfam" id="PF05970">
    <property type="entry name" value="PIF1"/>
    <property type="match status" value="2"/>
</dbReference>
<keyword evidence="10" id="KW-0496">Mitochondrion</keyword>
<keyword evidence="14" id="KW-1185">Reference proteome</keyword>
<dbReference type="InterPro" id="IPR003593">
    <property type="entry name" value="AAA+_ATPase"/>
</dbReference>
<feature type="binding site" evidence="10">
    <location>
        <begin position="147"/>
        <end position="154"/>
    </location>
    <ligand>
        <name>ATP</name>
        <dbReference type="ChEBI" id="CHEBI:30616"/>
    </ligand>
</feature>
<dbReference type="InterPro" id="IPR009027">
    <property type="entry name" value="Ribosomal_bL9/RNase_H1_N"/>
</dbReference>
<keyword evidence="7 10" id="KW-0234">DNA repair</keyword>
<dbReference type="GO" id="GO:0003677">
    <property type="term" value="F:DNA binding"/>
    <property type="evidence" value="ECO:0007669"/>
    <property type="project" value="UniProtKB-KW"/>
</dbReference>
<dbReference type="GO" id="GO:0005634">
    <property type="term" value="C:nucleus"/>
    <property type="evidence" value="ECO:0007669"/>
    <property type="project" value="UniProtKB-SubCell"/>
</dbReference>
<comment type="catalytic activity">
    <reaction evidence="10">
        <text>ATP + H2O = ADP + phosphate + H(+)</text>
        <dbReference type="Rhea" id="RHEA:13065"/>
        <dbReference type="ChEBI" id="CHEBI:15377"/>
        <dbReference type="ChEBI" id="CHEBI:15378"/>
        <dbReference type="ChEBI" id="CHEBI:30616"/>
        <dbReference type="ChEBI" id="CHEBI:43474"/>
        <dbReference type="ChEBI" id="CHEBI:456216"/>
        <dbReference type="EC" id="5.6.2.3"/>
    </reaction>
</comment>
<comment type="subcellular location">
    <subcellularLocation>
        <location evidence="10">Nucleus</location>
    </subcellularLocation>
    <subcellularLocation>
        <location evidence="10">Mitochondrion</location>
    </subcellularLocation>
</comment>
<dbReference type="EC" id="5.6.2.3" evidence="10"/>
<evidence type="ECO:0000256" key="7">
    <source>
        <dbReference type="ARBA" id="ARBA00023204"/>
    </source>
</evidence>
<evidence type="ECO:0000256" key="1">
    <source>
        <dbReference type="ARBA" id="ARBA00022741"/>
    </source>
</evidence>
<gene>
    <name evidence="10" type="primary">PIF1</name>
    <name evidence="13" type="ORF">SCP_0113240</name>
</gene>
<keyword evidence="5 10" id="KW-0067">ATP-binding</keyword>
<dbReference type="Proteomes" id="UP000287166">
    <property type="component" value="Unassembled WGS sequence"/>
</dbReference>
<feature type="compositionally biased region" description="Pro residues" evidence="11">
    <location>
        <begin position="113"/>
        <end position="122"/>
    </location>
</feature>
<dbReference type="SMART" id="SM00382">
    <property type="entry name" value="AAA"/>
    <property type="match status" value="1"/>
</dbReference>
<keyword evidence="1 10" id="KW-0547">Nucleotide-binding</keyword>
<dbReference type="GO" id="GO:0006310">
    <property type="term" value="P:DNA recombination"/>
    <property type="evidence" value="ECO:0007669"/>
    <property type="project" value="UniProtKB-UniRule"/>
</dbReference>
<dbReference type="EMBL" id="BFAD01000001">
    <property type="protein sequence ID" value="GBE78436.1"/>
    <property type="molecule type" value="Genomic_DNA"/>
</dbReference>
<evidence type="ECO:0000313" key="14">
    <source>
        <dbReference type="Proteomes" id="UP000287166"/>
    </source>
</evidence>
<dbReference type="GO" id="GO:0043139">
    <property type="term" value="F:5'-3' DNA helicase activity"/>
    <property type="evidence" value="ECO:0007669"/>
    <property type="project" value="UniProtKB-UniRule"/>
</dbReference>
<dbReference type="OrthoDB" id="432234at2759"/>
<keyword evidence="10" id="KW-0233">DNA recombination</keyword>
<dbReference type="GO" id="GO:0000723">
    <property type="term" value="P:telomere maintenance"/>
    <property type="evidence" value="ECO:0007669"/>
    <property type="project" value="InterPro"/>
</dbReference>
<dbReference type="GO" id="GO:0006281">
    <property type="term" value="P:DNA repair"/>
    <property type="evidence" value="ECO:0007669"/>
    <property type="project" value="UniProtKB-UniRule"/>
</dbReference>
<evidence type="ECO:0000256" key="10">
    <source>
        <dbReference type="HAMAP-Rule" id="MF_03176"/>
    </source>
</evidence>
<evidence type="ECO:0000313" key="13">
    <source>
        <dbReference type="EMBL" id="GBE78436.1"/>
    </source>
</evidence>
<evidence type="ECO:0000256" key="5">
    <source>
        <dbReference type="ARBA" id="ARBA00022840"/>
    </source>
</evidence>
<comment type="function">
    <text evidence="10">DNA-dependent ATPase and 5'-3' DNA helicase required for the maintenance of both mitochondrial and nuclear genome stability.</text>
</comment>
<evidence type="ECO:0000256" key="11">
    <source>
        <dbReference type="SAM" id="MobiDB-lite"/>
    </source>
</evidence>
<proteinExistence type="inferred from homology"/>
<dbReference type="SUPFAM" id="SSF55658">
    <property type="entry name" value="L9 N-domain-like"/>
    <property type="match status" value="1"/>
</dbReference>
<keyword evidence="2 10" id="KW-0227">DNA damage</keyword>
<dbReference type="Gene3D" id="3.40.970.10">
    <property type="entry name" value="Ribonuclease H1, N-terminal domain"/>
    <property type="match status" value="1"/>
</dbReference>
<dbReference type="GO" id="GO:0016887">
    <property type="term" value="F:ATP hydrolysis activity"/>
    <property type="evidence" value="ECO:0007669"/>
    <property type="project" value="RHEA"/>
</dbReference>
<dbReference type="Pfam" id="PF01693">
    <property type="entry name" value="Cauli_VI"/>
    <property type="match status" value="1"/>
</dbReference>
<dbReference type="Gene3D" id="3.40.50.300">
    <property type="entry name" value="P-loop containing nucleotide triphosphate hydrolases"/>
    <property type="match status" value="1"/>
</dbReference>
<evidence type="ECO:0000256" key="8">
    <source>
        <dbReference type="ARBA" id="ARBA00023235"/>
    </source>
</evidence>
<organism evidence="13 14">
    <name type="scientific">Sparassis crispa</name>
    <dbReference type="NCBI Taxonomy" id="139825"/>
    <lineage>
        <taxon>Eukaryota</taxon>
        <taxon>Fungi</taxon>
        <taxon>Dikarya</taxon>
        <taxon>Basidiomycota</taxon>
        <taxon>Agaricomycotina</taxon>
        <taxon>Agaricomycetes</taxon>
        <taxon>Polyporales</taxon>
        <taxon>Sparassidaceae</taxon>
        <taxon>Sparassis</taxon>
    </lineage>
</organism>
<dbReference type="CDD" id="cd18037">
    <property type="entry name" value="DEXSc_Pif1_like"/>
    <property type="match status" value="1"/>
</dbReference>
<dbReference type="HAMAP" id="MF_03176">
    <property type="entry name" value="PIF1"/>
    <property type="match status" value="1"/>
</dbReference>
<dbReference type="AlphaFoldDB" id="A0A401G8C9"/>
<feature type="region of interest" description="Disordered" evidence="11">
    <location>
        <begin position="508"/>
        <end position="537"/>
    </location>
</feature>
<reference evidence="13 14" key="1">
    <citation type="journal article" date="2018" name="Sci. Rep.">
        <title>Genome sequence of the cauliflower mushroom Sparassis crispa (Hanabiratake) and its association with beneficial usage.</title>
        <authorList>
            <person name="Kiyama R."/>
            <person name="Furutani Y."/>
            <person name="Kawaguchi K."/>
            <person name="Nakanishi T."/>
        </authorList>
    </citation>
    <scope>NUCLEOTIDE SEQUENCE [LARGE SCALE GENOMIC DNA]</scope>
</reference>
<comment type="similarity">
    <text evidence="10">Belongs to the helicase family. PIF1 subfamily.</text>
</comment>
<keyword evidence="3 10" id="KW-0378">Hydrolase</keyword>